<dbReference type="PROSITE" id="PS51007">
    <property type="entry name" value="CYTC"/>
    <property type="match status" value="2"/>
</dbReference>
<dbReference type="AlphaFoldDB" id="A0A973VXJ1"/>
<keyword evidence="2 8" id="KW-0349">Heme</keyword>
<feature type="domain" description="Cytochrome c" evidence="12">
    <location>
        <begin position="219"/>
        <end position="319"/>
    </location>
</feature>
<dbReference type="InterPro" id="IPR036909">
    <property type="entry name" value="Cyt_c-like_dom_sf"/>
</dbReference>
<evidence type="ECO:0000256" key="9">
    <source>
        <dbReference type="PIRSR" id="PIRSR000294-2"/>
    </source>
</evidence>
<feature type="binding site" description="axial binding residue" evidence="9">
    <location>
        <position position="95"/>
    </location>
    <ligand>
        <name>heme c</name>
        <dbReference type="ChEBI" id="CHEBI:61717"/>
        <label>1</label>
    </ligand>
    <ligandPart>
        <name>Fe</name>
        <dbReference type="ChEBI" id="CHEBI:18248"/>
    </ligandPart>
</feature>
<comment type="PTM">
    <text evidence="8">Binds 2 heme groups per subunit.</text>
</comment>
<dbReference type="SUPFAM" id="SSF46626">
    <property type="entry name" value="Cytochrome c"/>
    <property type="match status" value="2"/>
</dbReference>
<dbReference type="PANTHER" id="PTHR30600:SF7">
    <property type="entry name" value="CYTOCHROME C PEROXIDASE-RELATED"/>
    <property type="match status" value="1"/>
</dbReference>
<dbReference type="InterPro" id="IPR009056">
    <property type="entry name" value="Cyt_c-like_dom"/>
</dbReference>
<dbReference type="Gene3D" id="1.10.760.10">
    <property type="entry name" value="Cytochrome c-like domain"/>
    <property type="match status" value="2"/>
</dbReference>
<feature type="binding site" description="axial binding residue" evidence="9">
    <location>
        <position position="237"/>
    </location>
    <ligand>
        <name>heme c</name>
        <dbReference type="ChEBI" id="CHEBI:61717"/>
        <label>2</label>
    </ligand>
    <ligandPart>
        <name>Fe</name>
        <dbReference type="ChEBI" id="CHEBI:18248"/>
    </ligandPart>
</feature>
<comment type="subcellular location">
    <subcellularLocation>
        <location evidence="1">Periplasm</location>
    </subcellularLocation>
</comment>
<feature type="domain" description="Cytochrome c" evidence="12">
    <location>
        <begin position="69"/>
        <end position="199"/>
    </location>
</feature>
<gene>
    <name evidence="13" type="ORF">HAP48_012760</name>
</gene>
<proteinExistence type="predicted"/>
<keyword evidence="3 9" id="KW-0479">Metal-binding</keyword>
<feature type="binding site" description="covalent" evidence="8">
    <location>
        <position position="91"/>
    </location>
    <ligand>
        <name>heme c</name>
        <dbReference type="ChEBI" id="CHEBI:61717"/>
        <label>1</label>
    </ligand>
</feature>
<evidence type="ECO:0000256" key="10">
    <source>
        <dbReference type="SAM" id="MobiDB-lite"/>
    </source>
</evidence>
<dbReference type="GO" id="GO:0004130">
    <property type="term" value="F:cytochrome-c peroxidase activity"/>
    <property type="evidence" value="ECO:0007669"/>
    <property type="project" value="TreeGrafter"/>
</dbReference>
<dbReference type="EMBL" id="JAAOLE020000001">
    <property type="protein sequence ID" value="NVI43793.1"/>
    <property type="molecule type" value="Genomic_DNA"/>
</dbReference>
<organism evidence="13">
    <name type="scientific">Bradyrhizobium septentrionale</name>
    <dbReference type="NCBI Taxonomy" id="1404411"/>
    <lineage>
        <taxon>Bacteria</taxon>
        <taxon>Pseudomonadati</taxon>
        <taxon>Pseudomonadota</taxon>
        <taxon>Alphaproteobacteria</taxon>
        <taxon>Hyphomicrobiales</taxon>
        <taxon>Nitrobacteraceae</taxon>
        <taxon>Bradyrhizobium</taxon>
    </lineage>
</organism>
<evidence type="ECO:0000256" key="2">
    <source>
        <dbReference type="ARBA" id="ARBA00022617"/>
    </source>
</evidence>
<dbReference type="GO" id="GO:0009055">
    <property type="term" value="F:electron transfer activity"/>
    <property type="evidence" value="ECO:0007669"/>
    <property type="project" value="InterPro"/>
</dbReference>
<evidence type="ECO:0000313" key="13">
    <source>
        <dbReference type="EMBL" id="NVI43793.1"/>
    </source>
</evidence>
<accession>A0A973VXJ1</accession>
<dbReference type="GO" id="GO:0046872">
    <property type="term" value="F:metal ion binding"/>
    <property type="evidence" value="ECO:0007669"/>
    <property type="project" value="UniProtKB-KW"/>
</dbReference>
<evidence type="ECO:0000256" key="1">
    <source>
        <dbReference type="ARBA" id="ARBA00004418"/>
    </source>
</evidence>
<sequence length="341" mass="36388">MSRSLRPVPSTVPPVTTAAAYGCGFACLLLALVCLSAFSPADAQSPGSEVRADREPITPIPAPRAQDPQRVLLGERLFGDRRLSHDNTHSCSSCHDIATNGASARIHDTREGQPIALNTPTVFNASLNFRLNWEGNFRSLEEGIEGSLRNPAIMASSVDEVLGKLRADPGIVGQFRDAYGREPDAAALLDAIATYERTLVTPASRFDRWLAGETNAMTSDELSGYQVFKSLGCIACHQGVNVGGNLFQRHGIFHPLGSPEPALVRVPSLRNVATTAPYFHDGSAATLPEAVKAMGVAQLDRVLTDQQTAAIVAFLNTLTGTYRGQAVRPATATPRTGSQMP</sequence>
<keyword evidence="5" id="KW-0574">Periplasm</keyword>
<keyword evidence="7 9" id="KW-0408">Iron</keyword>
<feature type="binding site" description="covalent" evidence="8">
    <location>
        <position position="236"/>
    </location>
    <ligand>
        <name>heme c</name>
        <dbReference type="ChEBI" id="CHEBI:61717"/>
        <label>2</label>
    </ligand>
</feature>
<dbReference type="PIRSF" id="PIRSF000294">
    <property type="entry name" value="Cytochrome-c_peroxidase"/>
    <property type="match status" value="1"/>
</dbReference>
<comment type="cofactor">
    <cofactor evidence="8">
        <name>heme</name>
        <dbReference type="ChEBI" id="CHEBI:30413"/>
    </cofactor>
    <text evidence="8">Binds 2 heme groups.</text>
</comment>
<dbReference type="InterPro" id="IPR026259">
    <property type="entry name" value="MauG/Cytc_peroxidase"/>
</dbReference>
<feature type="binding site" description="covalent" evidence="8">
    <location>
        <position position="94"/>
    </location>
    <ligand>
        <name>heme c</name>
        <dbReference type="ChEBI" id="CHEBI:61717"/>
        <label>1</label>
    </ligand>
</feature>
<dbReference type="GO" id="GO:0020037">
    <property type="term" value="F:heme binding"/>
    <property type="evidence" value="ECO:0007669"/>
    <property type="project" value="InterPro"/>
</dbReference>
<evidence type="ECO:0000256" key="7">
    <source>
        <dbReference type="ARBA" id="ARBA00023004"/>
    </source>
</evidence>
<feature type="binding site" description="axial binding residue" evidence="9">
    <location>
        <position position="294"/>
    </location>
    <ligand>
        <name>heme c</name>
        <dbReference type="ChEBI" id="CHEBI:61717"/>
        <label>2</label>
    </ligand>
    <ligandPart>
        <name>Fe</name>
        <dbReference type="ChEBI" id="CHEBI:18248"/>
    </ligandPart>
</feature>
<protein>
    <submittedName>
        <fullName evidence="13">C-type cytochrome</fullName>
    </submittedName>
</protein>
<dbReference type="PROSITE" id="PS51257">
    <property type="entry name" value="PROKAR_LIPOPROTEIN"/>
    <property type="match status" value="1"/>
</dbReference>
<feature type="chain" id="PRO_5036879970" evidence="11">
    <location>
        <begin position="44"/>
        <end position="341"/>
    </location>
</feature>
<dbReference type="Pfam" id="PF03150">
    <property type="entry name" value="CCP_MauG"/>
    <property type="match status" value="1"/>
</dbReference>
<evidence type="ECO:0000259" key="12">
    <source>
        <dbReference type="PROSITE" id="PS51007"/>
    </source>
</evidence>
<dbReference type="InterPro" id="IPR004852">
    <property type="entry name" value="Di-haem_cyt_c_peroxidsae"/>
</dbReference>
<name>A0A973VXJ1_9BRAD</name>
<feature type="signal peptide" evidence="11">
    <location>
        <begin position="1"/>
        <end position="43"/>
    </location>
</feature>
<feature type="binding site" description="covalent" evidence="8">
    <location>
        <position position="233"/>
    </location>
    <ligand>
        <name>heme c</name>
        <dbReference type="ChEBI" id="CHEBI:61717"/>
        <label>2</label>
    </ligand>
</feature>
<evidence type="ECO:0000256" key="3">
    <source>
        <dbReference type="ARBA" id="ARBA00022723"/>
    </source>
</evidence>
<keyword evidence="6" id="KW-0560">Oxidoreductase</keyword>
<evidence type="ECO:0000256" key="11">
    <source>
        <dbReference type="SAM" id="SignalP"/>
    </source>
</evidence>
<dbReference type="GO" id="GO:0042597">
    <property type="term" value="C:periplasmic space"/>
    <property type="evidence" value="ECO:0007669"/>
    <property type="project" value="UniProtKB-SubCell"/>
</dbReference>
<evidence type="ECO:0000256" key="4">
    <source>
        <dbReference type="ARBA" id="ARBA00022729"/>
    </source>
</evidence>
<dbReference type="Pfam" id="PF00034">
    <property type="entry name" value="Cytochrom_C"/>
    <property type="match status" value="1"/>
</dbReference>
<evidence type="ECO:0000256" key="6">
    <source>
        <dbReference type="ARBA" id="ARBA00023002"/>
    </source>
</evidence>
<reference evidence="13" key="1">
    <citation type="submission" date="2020-06" db="EMBL/GenBank/DDBJ databases">
        <title>Whole Genome Sequence of Bradyrhizobium sp. Strain 1S1.</title>
        <authorList>
            <person name="Bromfield E.S.P."/>
            <person name="Cloutier S."/>
        </authorList>
    </citation>
    <scope>NUCLEOTIDE SEQUENCE [LARGE SCALE GENOMIC DNA]</scope>
    <source>
        <strain evidence="13">1S1</strain>
    </source>
</reference>
<dbReference type="InterPro" id="IPR051395">
    <property type="entry name" value="Cytochrome_c_Peroxidase/MauG"/>
</dbReference>
<comment type="caution">
    <text evidence="13">The sequence shown here is derived from an EMBL/GenBank/DDBJ whole genome shotgun (WGS) entry which is preliminary data.</text>
</comment>
<evidence type="ECO:0000256" key="5">
    <source>
        <dbReference type="ARBA" id="ARBA00022764"/>
    </source>
</evidence>
<dbReference type="PANTHER" id="PTHR30600">
    <property type="entry name" value="CYTOCHROME C PEROXIDASE-RELATED"/>
    <property type="match status" value="1"/>
</dbReference>
<feature type="region of interest" description="Disordered" evidence="10">
    <location>
        <begin position="43"/>
        <end position="66"/>
    </location>
</feature>
<evidence type="ECO:0000256" key="8">
    <source>
        <dbReference type="PIRSR" id="PIRSR000294-1"/>
    </source>
</evidence>
<keyword evidence="4 11" id="KW-0732">Signal</keyword>